<feature type="zinc finger region" description="C3H1-type" evidence="6">
    <location>
        <begin position="215"/>
        <end position="236"/>
    </location>
</feature>
<feature type="compositionally biased region" description="Pro residues" evidence="7">
    <location>
        <begin position="350"/>
        <end position="363"/>
    </location>
</feature>
<dbReference type="InterPro" id="IPR054429">
    <property type="entry name" value="Znf-CCCH_Muscleblind-like"/>
</dbReference>
<comment type="similarity">
    <text evidence="5">Belongs to the muscleblind family.</text>
</comment>
<feature type="domain" description="C3H1-type" evidence="8">
    <location>
        <begin position="176"/>
        <end position="202"/>
    </location>
</feature>
<evidence type="ECO:0000313" key="9">
    <source>
        <dbReference type="EMBL" id="CAH3106079.1"/>
    </source>
</evidence>
<evidence type="ECO:0000256" key="6">
    <source>
        <dbReference type="PROSITE-ProRule" id="PRU00723"/>
    </source>
</evidence>
<sequence length="403" mass="45401">FPPFLARYLFTEKETQDRFLSKMIVPVMGKDPRWLLVEVCREFQRGKCSRTEDECRFAHPPTHVAIQNGKVTACFDSLKGRCRRDNCKYLHPPKHIKAQMENNGRLLQQQQQQQQLAFQQQAFAPLAQQMLANPSFISTWPLSLPGSNGTYLQQPLAFLPDTSALAQTPSRRLDKSDKLEVCREFQRGACSREECRYAHPPRHVSIDSSDGMVTVCMDFMKGRCQREMCRYFHPPSHLQGRVRAAQQQSVPLEGSRKRPHDTMTLPELSFGEPFKKQTALEVPLVMPAAGAATALQSFNQPLGLQFTSLIPTMPLLAPGLPLVQTQLPQWQPQTVQPQVLSYMPVESAATPPPPLAPPPPPPQSSYQIIDPQVQSMDMQYWNSYTLGSSTPTTPTFVLAPHVL</sequence>
<organism evidence="9 10">
    <name type="scientific">Porites lobata</name>
    <dbReference type="NCBI Taxonomy" id="104759"/>
    <lineage>
        <taxon>Eukaryota</taxon>
        <taxon>Metazoa</taxon>
        <taxon>Cnidaria</taxon>
        <taxon>Anthozoa</taxon>
        <taxon>Hexacorallia</taxon>
        <taxon>Scleractinia</taxon>
        <taxon>Fungiina</taxon>
        <taxon>Poritidae</taxon>
        <taxon>Porites</taxon>
    </lineage>
</organism>
<keyword evidence="4 6" id="KW-0862">Zinc</keyword>
<feature type="zinc finger region" description="C3H1-type" evidence="6">
    <location>
        <begin position="176"/>
        <end position="202"/>
    </location>
</feature>
<feature type="zinc finger region" description="C3H1-type" evidence="6">
    <location>
        <begin position="68"/>
        <end position="94"/>
    </location>
</feature>
<feature type="region of interest" description="Disordered" evidence="7">
    <location>
        <begin position="345"/>
        <end position="365"/>
    </location>
</feature>
<evidence type="ECO:0000256" key="4">
    <source>
        <dbReference type="ARBA" id="ARBA00022833"/>
    </source>
</evidence>
<evidence type="ECO:0000256" key="2">
    <source>
        <dbReference type="ARBA" id="ARBA00022737"/>
    </source>
</evidence>
<dbReference type="Gene3D" id="3.30.1370.210">
    <property type="match status" value="2"/>
</dbReference>
<dbReference type="Pfam" id="PF22628">
    <property type="entry name" value="zf-CCCH_10"/>
    <property type="match status" value="4"/>
</dbReference>
<dbReference type="EMBL" id="CALNXK010000018">
    <property type="protein sequence ID" value="CAH3106079.1"/>
    <property type="molecule type" value="Genomic_DNA"/>
</dbReference>
<dbReference type="PANTHER" id="PTHR12675">
    <property type="entry name" value="MUSCLEBLIND-LIKE PROTEIN"/>
    <property type="match status" value="1"/>
</dbReference>
<keyword evidence="3 6" id="KW-0863">Zinc-finger</keyword>
<feature type="domain" description="C3H1-type" evidence="8">
    <location>
        <begin position="34"/>
        <end position="62"/>
    </location>
</feature>
<evidence type="ECO:0000256" key="3">
    <source>
        <dbReference type="ARBA" id="ARBA00022771"/>
    </source>
</evidence>
<evidence type="ECO:0000313" key="10">
    <source>
        <dbReference type="Proteomes" id="UP001159405"/>
    </source>
</evidence>
<feature type="domain" description="C3H1-type" evidence="8">
    <location>
        <begin position="68"/>
        <end position="94"/>
    </location>
</feature>
<dbReference type="SMART" id="SM00356">
    <property type="entry name" value="ZnF_C3H1"/>
    <property type="match status" value="4"/>
</dbReference>
<feature type="non-terminal residue" evidence="9">
    <location>
        <position position="1"/>
    </location>
</feature>
<proteinExistence type="inferred from homology"/>
<dbReference type="PANTHER" id="PTHR12675:SF12">
    <property type="entry name" value="PROTEIN MUSCLEBLIND"/>
    <property type="match status" value="1"/>
</dbReference>
<keyword evidence="2" id="KW-0677">Repeat</keyword>
<accession>A0ABN8NEC0</accession>
<evidence type="ECO:0000256" key="5">
    <source>
        <dbReference type="ARBA" id="ARBA00038226"/>
    </source>
</evidence>
<dbReference type="PROSITE" id="PS50103">
    <property type="entry name" value="ZF_C3H1"/>
    <property type="match status" value="4"/>
</dbReference>
<reference evidence="9 10" key="1">
    <citation type="submission" date="2022-05" db="EMBL/GenBank/DDBJ databases">
        <authorList>
            <consortium name="Genoscope - CEA"/>
            <person name="William W."/>
        </authorList>
    </citation>
    <scope>NUCLEOTIDE SEQUENCE [LARGE SCALE GENOMIC DNA]</scope>
</reference>
<feature type="domain" description="C3H1-type" evidence="8">
    <location>
        <begin position="215"/>
        <end position="236"/>
    </location>
</feature>
<name>A0ABN8NEC0_9CNID</name>
<evidence type="ECO:0000256" key="7">
    <source>
        <dbReference type="SAM" id="MobiDB-lite"/>
    </source>
</evidence>
<dbReference type="InterPro" id="IPR000571">
    <property type="entry name" value="Znf_CCCH"/>
</dbReference>
<comment type="caution">
    <text evidence="9">The sequence shown here is derived from an EMBL/GenBank/DDBJ whole genome shotgun (WGS) entry which is preliminary data.</text>
</comment>
<evidence type="ECO:0000259" key="8">
    <source>
        <dbReference type="PROSITE" id="PS50103"/>
    </source>
</evidence>
<feature type="zinc finger region" description="C3H1-type" evidence="6">
    <location>
        <begin position="34"/>
        <end position="62"/>
    </location>
</feature>
<feature type="region of interest" description="Disordered" evidence="7">
    <location>
        <begin position="248"/>
        <end position="268"/>
    </location>
</feature>
<keyword evidence="1 6" id="KW-0479">Metal-binding</keyword>
<protein>
    <recommendedName>
        <fullName evidence="8">C3H1-type domain-containing protein</fullName>
    </recommendedName>
</protein>
<gene>
    <name evidence="9" type="ORF">PLOB_00013633</name>
</gene>
<keyword evidence="10" id="KW-1185">Reference proteome</keyword>
<evidence type="ECO:0000256" key="1">
    <source>
        <dbReference type="ARBA" id="ARBA00022723"/>
    </source>
</evidence>
<dbReference type="Proteomes" id="UP001159405">
    <property type="component" value="Unassembled WGS sequence"/>
</dbReference>